<evidence type="ECO:0008006" key="3">
    <source>
        <dbReference type="Google" id="ProtNLM"/>
    </source>
</evidence>
<name>A0ABM6CNT0_9BORD</name>
<dbReference type="Proteomes" id="UP000091897">
    <property type="component" value="Chromosome"/>
</dbReference>
<reference evidence="1 2" key="1">
    <citation type="submission" date="2016-06" db="EMBL/GenBank/DDBJ databases">
        <title>Complete genome sequences of Bordetella bronchialis and Bordetella flabilis.</title>
        <authorList>
            <person name="LiPuma J.J."/>
            <person name="Spilker T."/>
        </authorList>
    </citation>
    <scope>NUCLEOTIDE SEQUENCE [LARGE SCALE GENOMIC DNA]</scope>
    <source>
        <strain evidence="1 2">AU3182</strain>
    </source>
</reference>
<gene>
    <name evidence="1" type="ORF">BAU06_04240</name>
</gene>
<dbReference type="EMBL" id="CP016170">
    <property type="protein sequence ID" value="ANN65611.1"/>
    <property type="molecule type" value="Genomic_DNA"/>
</dbReference>
<keyword evidence="2" id="KW-1185">Reference proteome</keyword>
<evidence type="ECO:0000313" key="2">
    <source>
        <dbReference type="Proteomes" id="UP000091897"/>
    </source>
</evidence>
<accession>A0ABM6CNT0</accession>
<dbReference type="RefSeq" id="WP_066344683.1">
    <property type="nucleotide sequence ID" value="NZ_CBCSFJ010000009.1"/>
</dbReference>
<protein>
    <recommendedName>
        <fullName evidence="3">PD-(D/E)XK nuclease superfamily protein</fullName>
    </recommendedName>
</protein>
<organism evidence="1 2">
    <name type="scientific">Bordetella bronchialis</name>
    <dbReference type="NCBI Taxonomy" id="463025"/>
    <lineage>
        <taxon>Bacteria</taxon>
        <taxon>Pseudomonadati</taxon>
        <taxon>Pseudomonadota</taxon>
        <taxon>Betaproteobacteria</taxon>
        <taxon>Burkholderiales</taxon>
        <taxon>Alcaligenaceae</taxon>
        <taxon>Bordetella</taxon>
    </lineage>
</organism>
<sequence length="405" mass="46216">MTSFFSAIQNWFHADLYGRHLGLILQEVGNRRPHVLASFLAKVFNIPLRTLGTVRFEAEYVFKGRLGRRRADLAVFCGDAKEPTALIEIKYHDKPLPETELKPAQLADYKAWRDERRDERYVLLLTRELYRADGIEVRRWDALTRHLRTYAGESDLIEMLVKYLEEEGNAMQDINGSSLIRYLKRLVCNNEFGANNLDGPAQFSNLLKNMQLTSGYFHGHFKTAWREAGIKTLGEDYGRRSKSASIDFAVRNRVREQKSGRSPIAGGYLENRLKYGGDVYVFARHSLGHGTDWIRVAYGVRFDIAPGDGAERTPATYLWARIVGAKLKRSEVDLERDRKINFKWVTENAELAAEKVEAWLNKLLIDVIDCALRSKADLLAQQKKALKLLQKSLVGGRQPLLNGGN</sequence>
<evidence type="ECO:0000313" key="1">
    <source>
        <dbReference type="EMBL" id="ANN65611.1"/>
    </source>
</evidence>
<proteinExistence type="predicted"/>